<gene>
    <name evidence="1" type="ORF">NDI56_10595</name>
</gene>
<dbReference type="InterPro" id="IPR046243">
    <property type="entry name" value="DUF6276"/>
</dbReference>
<sequence>MSCSHCGGDLLPFPVPVESREYLPDGTVGVGLCRGCLAMAPVEEPPAEVPDLTALDDAFPSNADAAVPLALLVGLLDSLALHRAEITALLERVERAGTDPLLVVDRLADSYGDDAHVDLARRRHQLEQLL</sequence>
<keyword evidence="2" id="KW-1185">Reference proteome</keyword>
<dbReference type="EMBL" id="JAMQON010000002">
    <property type="protein sequence ID" value="MDS0259840.1"/>
    <property type="molecule type" value="Genomic_DNA"/>
</dbReference>
<evidence type="ECO:0000313" key="1">
    <source>
        <dbReference type="EMBL" id="MDS0259840.1"/>
    </source>
</evidence>
<dbReference type="Pfam" id="PF19792">
    <property type="entry name" value="DUF6276"/>
    <property type="match status" value="1"/>
</dbReference>
<evidence type="ECO:0000313" key="2">
    <source>
        <dbReference type="Proteomes" id="UP001259659"/>
    </source>
</evidence>
<dbReference type="RefSeq" id="WP_310919494.1">
    <property type="nucleotide sequence ID" value="NZ_JAMQON010000002.1"/>
</dbReference>
<organism evidence="1 2">
    <name type="scientific">Haloarcula saliterrae</name>
    <dbReference type="NCBI Taxonomy" id="2950534"/>
    <lineage>
        <taxon>Archaea</taxon>
        <taxon>Methanobacteriati</taxon>
        <taxon>Methanobacteriota</taxon>
        <taxon>Stenosarchaea group</taxon>
        <taxon>Halobacteria</taxon>
        <taxon>Halobacteriales</taxon>
        <taxon>Haloarculaceae</taxon>
        <taxon>Haloarcula</taxon>
    </lineage>
</organism>
<protein>
    <submittedName>
        <fullName evidence="1">DUF6276 family protein</fullName>
    </submittedName>
</protein>
<dbReference type="Proteomes" id="UP001259659">
    <property type="component" value="Unassembled WGS sequence"/>
</dbReference>
<accession>A0ABU2FDC4</accession>
<comment type="caution">
    <text evidence="1">The sequence shown here is derived from an EMBL/GenBank/DDBJ whole genome shotgun (WGS) entry which is preliminary data.</text>
</comment>
<name>A0ABU2FDC4_9EURY</name>
<reference evidence="1 2" key="1">
    <citation type="submission" date="2022-06" db="EMBL/GenBank/DDBJ databases">
        <title>Haloarcula sp. a new haloarchaeum isolate from saline soil.</title>
        <authorList>
            <person name="Strakova D."/>
            <person name="Galisteo C."/>
            <person name="Sanchez-Porro C."/>
            <person name="Ventosa A."/>
        </authorList>
    </citation>
    <scope>NUCLEOTIDE SEQUENCE [LARGE SCALE GENOMIC DNA]</scope>
    <source>
        <strain evidence="1 2">S1CR25-12</strain>
    </source>
</reference>
<proteinExistence type="predicted"/>